<keyword evidence="2" id="KW-1185">Reference proteome</keyword>
<dbReference type="Gene3D" id="3.40.50.300">
    <property type="entry name" value="P-loop containing nucleotide triphosphate hydrolases"/>
    <property type="match status" value="1"/>
</dbReference>
<gene>
    <name evidence="1" type="ORF">ACFOUW_29620</name>
</gene>
<organism evidence="1 2">
    <name type="scientific">Tenggerimyces flavus</name>
    <dbReference type="NCBI Taxonomy" id="1708749"/>
    <lineage>
        <taxon>Bacteria</taxon>
        <taxon>Bacillati</taxon>
        <taxon>Actinomycetota</taxon>
        <taxon>Actinomycetes</taxon>
        <taxon>Propionibacteriales</taxon>
        <taxon>Nocardioidaceae</taxon>
        <taxon>Tenggerimyces</taxon>
    </lineage>
</organism>
<evidence type="ECO:0000313" key="2">
    <source>
        <dbReference type="Proteomes" id="UP001595699"/>
    </source>
</evidence>
<evidence type="ECO:0000313" key="1">
    <source>
        <dbReference type="EMBL" id="MFC3765029.1"/>
    </source>
</evidence>
<accession>A0ABV7YKW8</accession>
<dbReference type="RefSeq" id="WP_205119252.1">
    <property type="nucleotide sequence ID" value="NZ_JAFBCM010000001.1"/>
</dbReference>
<reference evidence="2" key="1">
    <citation type="journal article" date="2019" name="Int. J. Syst. Evol. Microbiol.">
        <title>The Global Catalogue of Microorganisms (GCM) 10K type strain sequencing project: providing services to taxonomists for standard genome sequencing and annotation.</title>
        <authorList>
            <consortium name="The Broad Institute Genomics Platform"/>
            <consortium name="The Broad Institute Genome Sequencing Center for Infectious Disease"/>
            <person name="Wu L."/>
            <person name="Ma J."/>
        </authorList>
    </citation>
    <scope>NUCLEOTIDE SEQUENCE [LARGE SCALE GENOMIC DNA]</scope>
    <source>
        <strain evidence="2">CGMCC 4.7241</strain>
    </source>
</reference>
<name>A0ABV7YKW8_9ACTN</name>
<dbReference type="Proteomes" id="UP001595699">
    <property type="component" value="Unassembled WGS sequence"/>
</dbReference>
<proteinExistence type="predicted"/>
<dbReference type="EMBL" id="JBHRZH010000036">
    <property type="protein sequence ID" value="MFC3765029.1"/>
    <property type="molecule type" value="Genomic_DNA"/>
</dbReference>
<dbReference type="InterPro" id="IPR027417">
    <property type="entry name" value="P-loop_NTPase"/>
</dbReference>
<sequence>MWALLAHAPSGAVLESSWRTDVRSLVAAGLARAGVGWPVEVWCDVPPEVAWQRYVERWPSVHPIHGALMTTDEWAAMVAHGEPLGLGPVIRVDTTRPVDVAALAATVRA</sequence>
<protein>
    <submittedName>
        <fullName evidence="1">Uncharacterized protein</fullName>
    </submittedName>
</protein>
<comment type="caution">
    <text evidence="1">The sequence shown here is derived from an EMBL/GenBank/DDBJ whole genome shotgun (WGS) entry which is preliminary data.</text>
</comment>